<gene>
    <name evidence="3" type="ORF">CYMTET_53201</name>
</gene>
<feature type="coiled-coil region" evidence="1">
    <location>
        <begin position="387"/>
        <end position="414"/>
    </location>
</feature>
<dbReference type="AlphaFoldDB" id="A0AAE0BHQ2"/>
<reference evidence="3 4" key="1">
    <citation type="journal article" date="2015" name="Genome Biol. Evol.">
        <title>Comparative Genomics of a Bacterivorous Green Alga Reveals Evolutionary Causalities and Consequences of Phago-Mixotrophic Mode of Nutrition.</title>
        <authorList>
            <person name="Burns J.A."/>
            <person name="Paasch A."/>
            <person name="Narechania A."/>
            <person name="Kim E."/>
        </authorList>
    </citation>
    <scope>NUCLEOTIDE SEQUENCE [LARGE SCALE GENOMIC DNA]</scope>
    <source>
        <strain evidence="3 4">PLY_AMNH</strain>
    </source>
</reference>
<evidence type="ECO:0000256" key="1">
    <source>
        <dbReference type="SAM" id="Coils"/>
    </source>
</evidence>
<accession>A0AAE0BHQ2</accession>
<comment type="caution">
    <text evidence="3">The sequence shown here is derived from an EMBL/GenBank/DDBJ whole genome shotgun (WGS) entry which is preliminary data.</text>
</comment>
<feature type="compositionally biased region" description="Polar residues" evidence="2">
    <location>
        <begin position="170"/>
        <end position="182"/>
    </location>
</feature>
<evidence type="ECO:0000256" key="2">
    <source>
        <dbReference type="SAM" id="MobiDB-lite"/>
    </source>
</evidence>
<dbReference type="EMBL" id="LGRX02034916">
    <property type="protein sequence ID" value="KAK3236672.1"/>
    <property type="molecule type" value="Genomic_DNA"/>
</dbReference>
<sequence length="618" mass="67322">MALVPFQSGGARTKPGRVSPYDSEFDNLDSTSMESLLRKWCSNAGSVVPFLYTQSGYQSSFEQQQMLFPTANSLQNNGLRRALQTKHFVFCADGELNMSPAISQRLDNFHGLLSESTTVQQSAAARAVLEQKVHIYFVADSPFIKQDAAEGTPRRDRLDSIPTTPRRPGTSDSQRRPGTSDSQDGKRRPRGSVENGRPRLSSSMQSDKLGRPRFSSSLETDKPDRPAVPQPPVECSLPAFVLGLPSAAQDGLSKQVPVILVRSVYDIEVGLAAMVLSGGYPEALSCASAHIPVGWRLHELYSSDAARRSGLIDRGEEEFEQNFAEIFKGKCSQDSFNLFSRLFVSYVLKKFGPAKFLMAVQEVCRELDAPPDNEEATFMAAMDKALEADLNANLSSLHGQLEKFNEEVRSAEQREAHQRAVAHDELLWDGAKAARLDDIFCWQMPLKARQHQGGMEMELQKALSVTSQVLSNSTQKLKTNALSDAPAEAQPQVARAGLHKGGPVLGDSAEKLTMAESSKQSQLGDEKEGGAPEAAGGSTGDDEEELDLPTTVEVVRFTVCWLWEFERSNFFLCLVSITYLKRGGMAKPQSVEGLAAAAGRGGLAAATGAWRAWPGLGA</sequence>
<organism evidence="3 4">
    <name type="scientific">Cymbomonas tetramitiformis</name>
    <dbReference type="NCBI Taxonomy" id="36881"/>
    <lineage>
        <taxon>Eukaryota</taxon>
        <taxon>Viridiplantae</taxon>
        <taxon>Chlorophyta</taxon>
        <taxon>Pyramimonadophyceae</taxon>
        <taxon>Pyramimonadales</taxon>
        <taxon>Pyramimonadaceae</taxon>
        <taxon>Cymbomonas</taxon>
    </lineage>
</organism>
<name>A0AAE0BHQ2_9CHLO</name>
<feature type="non-terminal residue" evidence="3">
    <location>
        <position position="618"/>
    </location>
</feature>
<evidence type="ECO:0000313" key="4">
    <source>
        <dbReference type="Proteomes" id="UP001190700"/>
    </source>
</evidence>
<keyword evidence="4" id="KW-1185">Reference proteome</keyword>
<feature type="region of interest" description="Disordered" evidence="2">
    <location>
        <begin position="513"/>
        <end position="546"/>
    </location>
</feature>
<evidence type="ECO:0000313" key="3">
    <source>
        <dbReference type="EMBL" id="KAK3236672.1"/>
    </source>
</evidence>
<dbReference type="Proteomes" id="UP001190700">
    <property type="component" value="Unassembled WGS sequence"/>
</dbReference>
<proteinExistence type="predicted"/>
<feature type="region of interest" description="Disordered" evidence="2">
    <location>
        <begin position="147"/>
        <end position="231"/>
    </location>
</feature>
<keyword evidence="1" id="KW-0175">Coiled coil</keyword>
<protein>
    <submittedName>
        <fullName evidence="3">Uncharacterized protein</fullName>
    </submittedName>
</protein>